<dbReference type="SFLD" id="SFLDS00029">
    <property type="entry name" value="Radical_SAM"/>
    <property type="match status" value="2"/>
</dbReference>
<dbReference type="SUPFAM" id="SSF102114">
    <property type="entry name" value="Radical SAM enzymes"/>
    <property type="match status" value="1"/>
</dbReference>
<gene>
    <name evidence="2" type="ORF">D8B20_16510</name>
</gene>
<dbReference type="RefSeq" id="WP_145889988.1">
    <property type="nucleotide sequence ID" value="NZ_CP032702.1"/>
</dbReference>
<dbReference type="EMBL" id="CP032702">
    <property type="protein sequence ID" value="QDY43383.1"/>
    <property type="molecule type" value="Genomic_DNA"/>
</dbReference>
<dbReference type="SFLD" id="SFLDG01065">
    <property type="entry name" value="anaerobic_coproporphyrinogen-I"/>
    <property type="match status" value="1"/>
</dbReference>
<dbReference type="PANTHER" id="PTHR13932">
    <property type="entry name" value="COPROPORPHYRINIGEN III OXIDASE"/>
    <property type="match status" value="1"/>
</dbReference>
<name>A0A518XGQ7_9GAMM</name>
<dbReference type="InterPro" id="IPR023404">
    <property type="entry name" value="rSAM_horseshoe"/>
</dbReference>
<dbReference type="GO" id="GO:0005737">
    <property type="term" value="C:cytoplasm"/>
    <property type="evidence" value="ECO:0007669"/>
    <property type="project" value="TreeGrafter"/>
</dbReference>
<dbReference type="GO" id="GO:0051539">
    <property type="term" value="F:4 iron, 4 sulfur cluster binding"/>
    <property type="evidence" value="ECO:0007669"/>
    <property type="project" value="TreeGrafter"/>
</dbReference>
<dbReference type="SFLD" id="SFLDG01082">
    <property type="entry name" value="B12-binding_domain_containing"/>
    <property type="match status" value="1"/>
</dbReference>
<dbReference type="Pfam" id="PF04055">
    <property type="entry name" value="Radical_SAM"/>
    <property type="match status" value="1"/>
</dbReference>
<dbReference type="InterPro" id="IPR034505">
    <property type="entry name" value="Coproporphyrinogen-III_oxidase"/>
</dbReference>
<dbReference type="OrthoDB" id="9808022at2"/>
<keyword evidence="3" id="KW-1185">Reference proteome</keyword>
<feature type="domain" description="Radical SAM core" evidence="1">
    <location>
        <begin position="68"/>
        <end position="306"/>
    </location>
</feature>
<dbReference type="CDD" id="cd01335">
    <property type="entry name" value="Radical_SAM"/>
    <property type="match status" value="1"/>
</dbReference>
<dbReference type="GO" id="GO:0003824">
    <property type="term" value="F:catalytic activity"/>
    <property type="evidence" value="ECO:0007669"/>
    <property type="project" value="InterPro"/>
</dbReference>
<dbReference type="InterPro" id="IPR010723">
    <property type="entry name" value="HemN_C"/>
</dbReference>
<proteinExistence type="predicted"/>
<dbReference type="PROSITE" id="PS51918">
    <property type="entry name" value="RADICAL_SAM"/>
    <property type="match status" value="1"/>
</dbReference>
<reference evidence="2 3" key="1">
    <citation type="submission" date="2018-10" db="EMBL/GenBank/DDBJ databases">
        <title>Genome Sequencing of Pantoea dispersa DSM 32899.</title>
        <authorList>
            <person name="Nawrath M."/>
            <person name="Ottenheim C."/>
            <person name="Wilm A."/>
            <person name="Zimmermann W."/>
            <person name="Wu J.C."/>
        </authorList>
    </citation>
    <scope>NUCLEOTIDE SEQUENCE [LARGE SCALE GENOMIC DNA]</scope>
    <source>
        <strain evidence="2 3">DSM 32899</strain>
    </source>
</reference>
<protein>
    <submittedName>
        <fullName evidence="2">Radical SAM protein</fullName>
    </submittedName>
</protein>
<evidence type="ECO:0000313" key="3">
    <source>
        <dbReference type="Proteomes" id="UP000319411"/>
    </source>
</evidence>
<evidence type="ECO:0000259" key="1">
    <source>
        <dbReference type="PROSITE" id="PS51918"/>
    </source>
</evidence>
<organism evidence="2 3">
    <name type="scientific">Candidatus Pantoea soli</name>
    <dbReference type="NCBI Taxonomy" id="3098669"/>
    <lineage>
        <taxon>Bacteria</taxon>
        <taxon>Pseudomonadati</taxon>
        <taxon>Pseudomonadota</taxon>
        <taxon>Gammaproteobacteria</taxon>
        <taxon>Enterobacterales</taxon>
        <taxon>Erwiniaceae</taxon>
        <taxon>Pantoea</taxon>
    </lineage>
</organism>
<dbReference type="SMART" id="SM00729">
    <property type="entry name" value="Elp3"/>
    <property type="match status" value="1"/>
</dbReference>
<evidence type="ECO:0000313" key="2">
    <source>
        <dbReference type="EMBL" id="QDY43383.1"/>
    </source>
</evidence>
<accession>A0A518XGQ7</accession>
<dbReference type="Pfam" id="PF06969">
    <property type="entry name" value="HemN_C"/>
    <property type="match status" value="1"/>
</dbReference>
<sequence length="473" mass="53444">MRANWLQSLQDIDRHYPRPAICDVLSRPENADLLEYVVRDPFGCHVFPGDIDDFPLPHFFRAMQESLARAPYLHLWAYIPTCRYKCHFCQFPTVIVNPQSPRAPALFRDVVDRNIQEARMWLAQLPALSEVPVGEFNLFGGTPSLLPPEELQRLMQFYRDNFTFRDATLRFEGEPGTLTRPFLAQLRELGFSKLSFGAQSFSDRLIKGCGRLHQAETCYQVIRDARELGFALISVDLMYGLPAQTVDDVRDDLQQARALDLSHLVFTKLHMKPFAETRTGVSAAGENAWQRRDATLPSLGQQYQMRALAEQWLDGDYLEHPTMYFHHRSAAPEKWKAMITDLDQQVPEVAIGLGGSSKCAGAELINLTDYAAYQRALDNGQQPVDSVRGMSPAQQAINGCKMALSSLQPLDDAVFRQKFGVSLFSQPVIARALAELQQHGLLHRRDQTVRLTPAGRVLVEAIINTRFDASLNL</sequence>
<dbReference type="PANTHER" id="PTHR13932:SF5">
    <property type="entry name" value="RADICAL S-ADENOSYL METHIONINE DOMAIN-CONTAINING PROTEIN 1, MITOCHONDRIAL"/>
    <property type="match status" value="1"/>
</dbReference>
<dbReference type="GO" id="GO:0006779">
    <property type="term" value="P:porphyrin-containing compound biosynthetic process"/>
    <property type="evidence" value="ECO:0007669"/>
    <property type="project" value="TreeGrafter"/>
</dbReference>
<dbReference type="KEGG" id="pdis:D8B20_16510"/>
<dbReference type="Proteomes" id="UP000319411">
    <property type="component" value="Chromosome"/>
</dbReference>
<dbReference type="AlphaFoldDB" id="A0A518XGQ7"/>
<dbReference type="InterPro" id="IPR007197">
    <property type="entry name" value="rSAM"/>
</dbReference>
<dbReference type="InterPro" id="IPR006638">
    <property type="entry name" value="Elp3/MiaA/NifB-like_rSAM"/>
</dbReference>
<dbReference type="Gene3D" id="3.80.30.20">
    <property type="entry name" value="tm_1862 like domain"/>
    <property type="match status" value="1"/>
</dbReference>
<dbReference type="InterPro" id="IPR058240">
    <property type="entry name" value="rSAM_sf"/>
</dbReference>